<reference evidence="5 6" key="1">
    <citation type="submission" date="2017-12" db="EMBL/GenBank/DDBJ databases">
        <title>Kangiella profundi FT102 completed genome.</title>
        <authorList>
            <person name="Xu J."/>
            <person name="Wang J."/>
            <person name="Lu Y."/>
        </authorList>
    </citation>
    <scope>NUCLEOTIDE SEQUENCE [LARGE SCALE GENOMIC DNA]</scope>
    <source>
        <strain evidence="5 6">FT102</strain>
    </source>
</reference>
<organism evidence="5 6">
    <name type="scientific">Kangiella profundi</name>
    <dbReference type="NCBI Taxonomy" id="1561924"/>
    <lineage>
        <taxon>Bacteria</taxon>
        <taxon>Pseudomonadati</taxon>
        <taxon>Pseudomonadota</taxon>
        <taxon>Gammaproteobacteria</taxon>
        <taxon>Kangiellales</taxon>
        <taxon>Kangiellaceae</taxon>
        <taxon>Kangiella</taxon>
    </lineage>
</organism>
<accession>A0A2K9AVG3</accession>
<evidence type="ECO:0000256" key="3">
    <source>
        <dbReference type="ARBA" id="ARBA00038088"/>
    </source>
</evidence>
<sequence>MGDTLEKNDLAILIESKNPIIIIESHEESRVTELLTKVAIKLKKPLFGWHLTEGLRRVEMTDSHFAPLDNTQKPDDCLKHIKRMERPGIYVLYDFHPFLDEHHPEQVRLVKDIALQFQKYHQTLVFVSHKLKLPEEIRRFSARFELRLPSHVELERLIHAEATRWALGNQGQKVRTDKATMQRLVQNLTGLTLSDAQQIIRNLIYDDGAITDCEMDKVNRARYELLDVNGAVHYEYETAHFADVGGMQVLKNWLERRRKIFLDDRDIGLDKPKGIMLVGVQGGGKSLAAKAVAGMWGVPLLRLDFGALYSKWHGESEKNLRESLKLAEMMAPCVLWLDEIEKGISTGDNDGGTSKRVLGTMLTFMQENKLPIFIVATANDISALPPELVRKGRLDEIFFVDLPDNESRQEIIRIHLSKRKQLVEKFDLLALADACDGFSGAEIEQVIIAGLYAAHYDDKPLCDETLLKEIAATSPLSKVMAEKMQLLRNWADGRAVLAN</sequence>
<dbReference type="EMBL" id="CP025120">
    <property type="protein sequence ID" value="AUD77879.1"/>
    <property type="molecule type" value="Genomic_DNA"/>
</dbReference>
<proteinExistence type="inferred from homology"/>
<keyword evidence="6" id="KW-1185">Reference proteome</keyword>
<evidence type="ECO:0000313" key="5">
    <source>
        <dbReference type="EMBL" id="AUD77879.1"/>
    </source>
</evidence>
<dbReference type="SUPFAM" id="SSF52540">
    <property type="entry name" value="P-loop containing nucleoside triphosphate hydrolases"/>
    <property type="match status" value="1"/>
</dbReference>
<dbReference type="InterPro" id="IPR027417">
    <property type="entry name" value="P-loop_NTPase"/>
</dbReference>
<dbReference type="InterPro" id="IPR003593">
    <property type="entry name" value="AAA+_ATPase"/>
</dbReference>
<dbReference type="PANTHER" id="PTHR42960">
    <property type="entry name" value="YCF46 PROTEIN"/>
    <property type="match status" value="1"/>
</dbReference>
<dbReference type="Gene3D" id="3.40.50.300">
    <property type="entry name" value="P-loop containing nucleotide triphosphate hydrolases"/>
    <property type="match status" value="1"/>
</dbReference>
<comment type="similarity">
    <text evidence="3">Belongs to the AAA ATPase family. Highly divergent.</text>
</comment>
<gene>
    <name evidence="5" type="ORF">CW740_00960</name>
</gene>
<dbReference type="OrthoDB" id="9809379at2"/>
<keyword evidence="2" id="KW-0067">ATP-binding</keyword>
<dbReference type="GO" id="GO:0016887">
    <property type="term" value="F:ATP hydrolysis activity"/>
    <property type="evidence" value="ECO:0007669"/>
    <property type="project" value="InterPro"/>
</dbReference>
<keyword evidence="1" id="KW-0547">Nucleotide-binding</keyword>
<dbReference type="SMART" id="SM00382">
    <property type="entry name" value="AAA"/>
    <property type="match status" value="1"/>
</dbReference>
<dbReference type="PANTHER" id="PTHR42960:SF1">
    <property type="entry name" value="YCF46 PROTEIN"/>
    <property type="match status" value="1"/>
</dbReference>
<dbReference type="InterPro" id="IPR003959">
    <property type="entry name" value="ATPase_AAA_core"/>
</dbReference>
<evidence type="ECO:0000256" key="4">
    <source>
        <dbReference type="ARBA" id="ARBA00040480"/>
    </source>
</evidence>
<dbReference type="KEGG" id="kpd:CW740_00960"/>
<evidence type="ECO:0000256" key="2">
    <source>
        <dbReference type="ARBA" id="ARBA00022840"/>
    </source>
</evidence>
<dbReference type="GO" id="GO:0005524">
    <property type="term" value="F:ATP binding"/>
    <property type="evidence" value="ECO:0007669"/>
    <property type="project" value="UniProtKB-KW"/>
</dbReference>
<evidence type="ECO:0000256" key="1">
    <source>
        <dbReference type="ARBA" id="ARBA00022741"/>
    </source>
</evidence>
<dbReference type="RefSeq" id="WP_106645799.1">
    <property type="nucleotide sequence ID" value="NZ_BMGO01000001.1"/>
</dbReference>
<dbReference type="Proteomes" id="UP000232693">
    <property type="component" value="Chromosome"/>
</dbReference>
<dbReference type="Gene3D" id="1.10.8.60">
    <property type="match status" value="1"/>
</dbReference>
<dbReference type="AlphaFoldDB" id="A0A2K9AVG3"/>
<dbReference type="InterPro" id="IPR052381">
    <property type="entry name" value="AAA_domain_protein"/>
</dbReference>
<evidence type="ECO:0000313" key="6">
    <source>
        <dbReference type="Proteomes" id="UP000232693"/>
    </source>
</evidence>
<protein>
    <recommendedName>
        <fullName evidence="4">Uncharacterized AAA domain-containing protein ycf46</fullName>
    </recommendedName>
</protein>
<name>A0A2K9AVG3_9GAMM</name>
<dbReference type="Pfam" id="PF00004">
    <property type="entry name" value="AAA"/>
    <property type="match status" value="1"/>
</dbReference>